<keyword evidence="6 11" id="KW-0235">DNA replication</keyword>
<evidence type="ECO:0000256" key="6">
    <source>
        <dbReference type="ARBA" id="ARBA00022705"/>
    </source>
</evidence>
<keyword evidence="8 11" id="KW-0460">Magnesium</keyword>
<evidence type="ECO:0000256" key="10">
    <source>
        <dbReference type="ARBA" id="ARBA00023211"/>
    </source>
</evidence>
<comment type="function">
    <text evidence="11">Catalytic subunit of DNA primase, an RNA polymerase that catalyzes the synthesis of short RNA molecules used as primers for DNA polymerase during DNA replication. The small subunit contains the primase catalytic core and has DNA synthesis activity on its own. Binding to the large subunit stabilizes and modulates the activity, increasing the rate of DNA synthesis while decreasing the length of the DNA fragments, and conferring RNA synthesis capability. The DNA polymerase activity may enable DNA primase to also catalyze primer extension after primer synthesis. May also play a role in DNA repair.</text>
</comment>
<dbReference type="Gene3D" id="3.90.920.10">
    <property type="entry name" value="DNA primase, PRIM domain"/>
    <property type="match status" value="1"/>
</dbReference>
<evidence type="ECO:0000256" key="1">
    <source>
        <dbReference type="ARBA" id="ARBA00009762"/>
    </source>
</evidence>
<dbReference type="GeneID" id="10152725"/>
<gene>
    <name evidence="11" type="primary">priS</name>
    <name evidence="14" type="ordered locus">Desmu_0045</name>
</gene>
<dbReference type="GO" id="GO:0046872">
    <property type="term" value="F:metal ion binding"/>
    <property type="evidence" value="ECO:0007669"/>
    <property type="project" value="UniProtKB-KW"/>
</dbReference>
<comment type="cofactor">
    <cofactor evidence="11">
        <name>Mg(2+)</name>
        <dbReference type="ChEBI" id="CHEBI:18420"/>
    </cofactor>
    <cofactor evidence="11">
        <name>Mn(2+)</name>
        <dbReference type="ChEBI" id="CHEBI:29035"/>
    </cofactor>
</comment>
<keyword evidence="5 11" id="KW-0548">Nucleotidyltransferase</keyword>
<reference evidence="14 15" key="2">
    <citation type="journal article" date="2011" name="Stand. Genomic Sci.">
        <title>Complete genome sequence of Desulfurococcus mucosus type strain (O7/1).</title>
        <authorList>
            <person name="Wirth R."/>
            <person name="Chertkov O."/>
            <person name="Held B."/>
            <person name="Lapidus A."/>
            <person name="Nolan M."/>
            <person name="Lucas S."/>
            <person name="Hammon N."/>
            <person name="Deshpande S."/>
            <person name="Cheng J.F."/>
            <person name="Tapia R."/>
            <person name="Han C."/>
            <person name="Goodwin L."/>
            <person name="Pitluck S."/>
            <person name="Liolios K."/>
            <person name="Ioanna P."/>
            <person name="Ivanova N."/>
            <person name="Mavromatis K."/>
            <person name="Mikhailova N."/>
            <person name="Pati A."/>
            <person name="Chen A."/>
            <person name="Palaniappan K."/>
            <person name="Land M."/>
            <person name="Hauser L."/>
            <person name="Chang Y.J."/>
            <person name="Jeffries C.D."/>
            <person name="Bilek Y."/>
            <person name="Hader T."/>
            <person name="Rohde M."/>
            <person name="Spring S."/>
            <person name="Sikorski J."/>
            <person name="Goker M."/>
            <person name="Woyke T."/>
            <person name="Bristow J."/>
            <person name="Eisen J.A."/>
            <person name="Markowitz V."/>
            <person name="Hugenholtz P."/>
            <person name="Kyrpides N.C."/>
            <person name="Klenk H.P."/>
        </authorList>
    </citation>
    <scope>NUCLEOTIDE SEQUENCE [LARGE SCALE GENOMIC DNA]</scope>
    <source>
        <strain evidence="15">ATCC 35584 / DSM 2162 / JCM 9187 / O7/1</strain>
    </source>
</reference>
<keyword evidence="15" id="KW-1185">Reference proteome</keyword>
<protein>
    <recommendedName>
        <fullName evidence="11">DNA primase small subunit PriS</fullName>
        <ecNumber evidence="11">2.7.7.-</ecNumber>
    </recommendedName>
</protein>
<dbReference type="GO" id="GO:0003899">
    <property type="term" value="F:DNA-directed RNA polymerase activity"/>
    <property type="evidence" value="ECO:0007669"/>
    <property type="project" value="UniProtKB-UniRule"/>
</dbReference>
<dbReference type="GO" id="GO:0000428">
    <property type="term" value="C:DNA-directed RNA polymerase complex"/>
    <property type="evidence" value="ECO:0007669"/>
    <property type="project" value="UniProtKB-KW"/>
</dbReference>
<evidence type="ECO:0000256" key="13">
    <source>
        <dbReference type="RuleBase" id="RU004224"/>
    </source>
</evidence>
<feature type="active site" evidence="11">
    <location>
        <position position="272"/>
    </location>
</feature>
<evidence type="ECO:0000256" key="4">
    <source>
        <dbReference type="ARBA" id="ARBA00022679"/>
    </source>
</evidence>
<dbReference type="STRING" id="765177.Desmu_0045"/>
<keyword evidence="3 11" id="KW-0639">Primosome</keyword>
<dbReference type="RefSeq" id="WP_013561586.1">
    <property type="nucleotide sequence ID" value="NC_014961.1"/>
</dbReference>
<dbReference type="HAMAP" id="MF_00700">
    <property type="entry name" value="DNA_primase_sml_arc"/>
    <property type="match status" value="1"/>
</dbReference>
<keyword evidence="2 11" id="KW-0240">DNA-directed RNA polymerase</keyword>
<dbReference type="KEGG" id="dmu:Desmu_0045"/>
<proteinExistence type="inferred from homology"/>
<keyword evidence="7 11" id="KW-0479">Metal-binding</keyword>
<sequence length="375" mass="42326">MSLHARNRRGFLRRIIWDYYRLKPLEEPSNLHMREVALESLEDGKYIRHLSFPYMEKLYEFIQGGKTPLHLYYSSALYSDPSAEDMESKGWQGSELIFDIDADKYPGCSQVFKICIGGGVVDGEAGCPGGREPVEYPVVPWDCIRRAWESALRLRDILLRDLGFSRIKIYFSGNRGFHVRVLDESALPLTREQRRLLADYVACSNLDTARMFPSYRGKVVFHRFEHGLRRRVLESARARGLVREGEIAGLKGLVLDEEHLPMLLEENCIGIDKVVTIDTSRLSRFGNSLNMKSGLRVTEMDPGKGLDDAGFTSFSPFKGGIRVKSLIDASRLPVLDKLVDLKKGGVFELEAPYAIYLIIHGVVDPVEAGGVVVKP</sequence>
<dbReference type="eggNOG" id="arCOG04110">
    <property type="taxonomic scope" value="Archaea"/>
</dbReference>
<evidence type="ECO:0000256" key="11">
    <source>
        <dbReference type="HAMAP-Rule" id="MF_00700"/>
    </source>
</evidence>
<evidence type="ECO:0000256" key="7">
    <source>
        <dbReference type="ARBA" id="ARBA00022723"/>
    </source>
</evidence>
<name>E8RAF4_DESM0</name>
<dbReference type="InterPro" id="IPR002755">
    <property type="entry name" value="DNA_primase_S"/>
</dbReference>
<dbReference type="HOGENOM" id="CLU_056123_0_0_2"/>
<dbReference type="EC" id="2.7.7.-" evidence="11"/>
<evidence type="ECO:0000313" key="14">
    <source>
        <dbReference type="EMBL" id="ADV64364.1"/>
    </source>
</evidence>
<dbReference type="Pfam" id="PF01896">
    <property type="entry name" value="DNA_primase_S"/>
    <property type="match status" value="1"/>
</dbReference>
<keyword evidence="9 11" id="KW-0804">Transcription</keyword>
<organism evidence="14 15">
    <name type="scientific">Desulfurococcus mucosus (strain ATCC 35584 / DSM 2162 / JCM 9187 / O7/1)</name>
    <dbReference type="NCBI Taxonomy" id="765177"/>
    <lineage>
        <taxon>Archaea</taxon>
        <taxon>Thermoproteota</taxon>
        <taxon>Thermoprotei</taxon>
        <taxon>Desulfurococcales</taxon>
        <taxon>Desulfurococcaceae</taxon>
        <taxon>Desulfurococcus</taxon>
    </lineage>
</organism>
<dbReference type="AlphaFoldDB" id="E8RAF4"/>
<dbReference type="PANTHER" id="PTHR10536">
    <property type="entry name" value="DNA PRIMASE SMALL SUBUNIT"/>
    <property type="match status" value="1"/>
</dbReference>
<feature type="active site" evidence="11">
    <location>
        <position position="99"/>
    </location>
</feature>
<dbReference type="GO" id="GO:0006269">
    <property type="term" value="P:DNA replication, synthesis of primer"/>
    <property type="evidence" value="ECO:0007669"/>
    <property type="project" value="UniProtKB-UniRule"/>
</dbReference>
<evidence type="ECO:0000256" key="3">
    <source>
        <dbReference type="ARBA" id="ARBA00022515"/>
    </source>
</evidence>
<keyword evidence="10 11" id="KW-0464">Manganese</keyword>
<dbReference type="CDD" id="cd04860">
    <property type="entry name" value="AE_Prim_S"/>
    <property type="match status" value="1"/>
</dbReference>
<dbReference type="GO" id="GO:1990077">
    <property type="term" value="C:primosome complex"/>
    <property type="evidence" value="ECO:0007669"/>
    <property type="project" value="UniProtKB-KW"/>
</dbReference>
<dbReference type="Proteomes" id="UP000001068">
    <property type="component" value="Chromosome"/>
</dbReference>
<evidence type="ECO:0000256" key="12">
    <source>
        <dbReference type="RuleBase" id="RU003514"/>
    </source>
</evidence>
<dbReference type="InterPro" id="IPR014052">
    <property type="entry name" value="DNA_primase_ssu_euk/arc"/>
</dbReference>
<comment type="subunit">
    <text evidence="11">Heterodimer of a small subunit (PriS) and a large subunit (PriL).</text>
</comment>
<comment type="function">
    <text evidence="13">RNA polymerase that catalyzes the synthesis of short RNA molecules used as primers for DNA polymerase during DNA replication.</text>
</comment>
<accession>E8RAF4</accession>
<evidence type="ECO:0000256" key="8">
    <source>
        <dbReference type="ARBA" id="ARBA00022842"/>
    </source>
</evidence>
<dbReference type="OrthoDB" id="31125at2157"/>
<comment type="similarity">
    <text evidence="1 11 12">Belongs to the eukaryotic-type primase small subunit family.</text>
</comment>
<feature type="active site" evidence="11">
    <location>
        <position position="101"/>
    </location>
</feature>
<evidence type="ECO:0000256" key="2">
    <source>
        <dbReference type="ARBA" id="ARBA00022478"/>
    </source>
</evidence>
<evidence type="ECO:0000256" key="5">
    <source>
        <dbReference type="ARBA" id="ARBA00022695"/>
    </source>
</evidence>
<evidence type="ECO:0000256" key="9">
    <source>
        <dbReference type="ARBA" id="ARBA00023163"/>
    </source>
</evidence>
<dbReference type="EMBL" id="CP002363">
    <property type="protein sequence ID" value="ADV64364.1"/>
    <property type="molecule type" value="Genomic_DNA"/>
</dbReference>
<dbReference type="SUPFAM" id="SSF56747">
    <property type="entry name" value="Prim-pol domain"/>
    <property type="match status" value="1"/>
</dbReference>
<reference evidence="15" key="1">
    <citation type="submission" date="2010-11" db="EMBL/GenBank/DDBJ databases">
        <title>The complete genome of Desulfurococcus mucosus DSM 2162.</title>
        <authorList>
            <consortium name="US DOE Joint Genome Institute (JGI-PGF)"/>
            <person name="Lucas S."/>
            <person name="Copeland A."/>
            <person name="Lapidus A."/>
            <person name="Bruce D."/>
            <person name="Goodwin L."/>
            <person name="Pitluck S."/>
            <person name="Kyrpides N."/>
            <person name="Mavromatis K."/>
            <person name="Pagani I."/>
            <person name="Ivanova N."/>
            <person name="Ovchinnikova G."/>
            <person name="Chertkov O."/>
            <person name="Held B."/>
            <person name="Brettin T."/>
            <person name="Detter J.C."/>
            <person name="Tapia R."/>
            <person name="Han C."/>
            <person name="Land M."/>
            <person name="Hauser L."/>
            <person name="Markowitz V."/>
            <person name="Cheng J.-F."/>
            <person name="Hugenholtz P."/>
            <person name="Woyke T."/>
            <person name="Wu D."/>
            <person name="Wirth R."/>
            <person name="Bilek Y."/>
            <person name="Hader T."/>
            <person name="Klenk H.-P."/>
            <person name="Eisen J.A."/>
        </authorList>
    </citation>
    <scope>NUCLEOTIDE SEQUENCE [LARGE SCALE GENOMIC DNA]</scope>
    <source>
        <strain evidence="15">ATCC 35584 / DSM 2162 / JCM 9187 / O7/1</strain>
    </source>
</reference>
<keyword evidence="4 11" id="KW-0808">Transferase</keyword>
<dbReference type="InterPro" id="IPR023639">
    <property type="entry name" value="DNA_primase_ssu_PriS"/>
</dbReference>
<evidence type="ECO:0000313" key="15">
    <source>
        <dbReference type="Proteomes" id="UP000001068"/>
    </source>
</evidence>